<protein>
    <recommendedName>
        <fullName evidence="2">Glycosyl transferase family 1 domain-containing protein</fullName>
    </recommendedName>
</protein>
<feature type="domain" description="Glycosyl transferase family 1" evidence="2">
    <location>
        <begin position="203"/>
        <end position="349"/>
    </location>
</feature>
<dbReference type="PANTHER" id="PTHR46401">
    <property type="entry name" value="GLYCOSYLTRANSFERASE WBBK-RELATED"/>
    <property type="match status" value="1"/>
</dbReference>
<proteinExistence type="predicted"/>
<evidence type="ECO:0000256" key="1">
    <source>
        <dbReference type="ARBA" id="ARBA00022679"/>
    </source>
</evidence>
<evidence type="ECO:0000313" key="3">
    <source>
        <dbReference type="EMBL" id="PJC30372.1"/>
    </source>
</evidence>
<dbReference type="Pfam" id="PF00534">
    <property type="entry name" value="Glycos_transf_1"/>
    <property type="match status" value="1"/>
</dbReference>
<comment type="caution">
    <text evidence="3">The sequence shown here is derived from an EMBL/GenBank/DDBJ whole genome shotgun (WGS) entry which is preliminary data.</text>
</comment>
<accession>A0A2M8EWX8</accession>
<reference evidence="4" key="1">
    <citation type="submission" date="2017-09" db="EMBL/GenBank/DDBJ databases">
        <title>Depth-based differentiation of microbial function through sediment-hosted aquifers and enrichment of novel symbionts in the deep terrestrial subsurface.</title>
        <authorList>
            <person name="Probst A.J."/>
            <person name="Ladd B."/>
            <person name="Jarett J.K."/>
            <person name="Geller-Mcgrath D.E."/>
            <person name="Sieber C.M.K."/>
            <person name="Emerson J.B."/>
            <person name="Anantharaman K."/>
            <person name="Thomas B.C."/>
            <person name="Malmstrom R."/>
            <person name="Stieglmeier M."/>
            <person name="Klingl A."/>
            <person name="Woyke T."/>
            <person name="Ryan C.M."/>
            <person name="Banfield J.F."/>
        </authorList>
    </citation>
    <scope>NUCLEOTIDE SEQUENCE [LARGE SCALE GENOMIC DNA]</scope>
</reference>
<dbReference type="Gene3D" id="3.40.50.2000">
    <property type="entry name" value="Glycogen Phosphorylase B"/>
    <property type="match status" value="1"/>
</dbReference>
<dbReference type="EMBL" id="PFSC01000156">
    <property type="protein sequence ID" value="PJC30372.1"/>
    <property type="molecule type" value="Genomic_DNA"/>
</dbReference>
<evidence type="ECO:0000313" key="4">
    <source>
        <dbReference type="Proteomes" id="UP000231383"/>
    </source>
</evidence>
<keyword evidence="1" id="KW-0808">Transferase</keyword>
<dbReference type="SUPFAM" id="SSF53756">
    <property type="entry name" value="UDP-Glycosyltransferase/glycogen phosphorylase"/>
    <property type="match status" value="1"/>
</dbReference>
<dbReference type="GO" id="GO:0016757">
    <property type="term" value="F:glycosyltransferase activity"/>
    <property type="evidence" value="ECO:0007669"/>
    <property type="project" value="InterPro"/>
</dbReference>
<evidence type="ECO:0000259" key="2">
    <source>
        <dbReference type="Pfam" id="PF00534"/>
    </source>
</evidence>
<dbReference type="Proteomes" id="UP000231383">
    <property type="component" value="Unassembled WGS sequence"/>
</dbReference>
<gene>
    <name evidence="3" type="ORF">CO051_05985</name>
</gene>
<dbReference type="PANTHER" id="PTHR46401:SF2">
    <property type="entry name" value="GLYCOSYLTRANSFERASE WBBK-RELATED"/>
    <property type="match status" value="1"/>
</dbReference>
<dbReference type="CDD" id="cd03809">
    <property type="entry name" value="GT4_MtfB-like"/>
    <property type="match status" value="1"/>
</dbReference>
<dbReference type="AlphaFoldDB" id="A0A2M8EWX8"/>
<sequence length="373" mass="42728">MKIGVDISQIAHKGTGVARFTEGLVRTILIQKDTTHEWVFFYSSFRQKIDSTLRQKITNSPHSLHSFPFPPSFLSYVSNNFRGFTQFVTHNSKLLTDLDWFITSDWIEYPLSIKKTTIIHDLIFVRHPETVHSKIIRAQQKRLQYISKESEIIFTDSKSTAQDLQEEYKIPADKIVLNYPGVEIISSLSIHDQQKHLNDYHINKPFLLSVGKREPRKNIQRLINVFQKLRKNTPNLQLVIVGPDGWGKLHGEQNKNILFLGFVSDEILATLYSNALCFVFPSLYEGFGYPVVEAMKYGCPVATSNTSSLPEIAGEAAVLFDPLDENSIKNSISQLINSEELRLQLIQKGIIQSKKFSWQNYYNTLVTSLNDKT</sequence>
<name>A0A2M8EWX8_9BACT</name>
<organism evidence="3 4">
    <name type="scientific">Candidatus Roizmanbacteria bacterium CG_4_9_14_0_2_um_filter_39_13</name>
    <dbReference type="NCBI Taxonomy" id="1974839"/>
    <lineage>
        <taxon>Bacteria</taxon>
        <taxon>Candidatus Roizmaniibacteriota</taxon>
    </lineage>
</organism>
<dbReference type="InterPro" id="IPR001296">
    <property type="entry name" value="Glyco_trans_1"/>
</dbReference>